<dbReference type="OMA" id="TKHGITH"/>
<evidence type="ECO:0000256" key="3">
    <source>
        <dbReference type="ARBA" id="ARBA00022801"/>
    </source>
</evidence>
<accession>A0A0G4EG78</accession>
<dbReference type="PANTHER" id="PTHR10159">
    <property type="entry name" value="DUAL SPECIFICITY PROTEIN PHOSPHATASE"/>
    <property type="match status" value="1"/>
</dbReference>
<dbReference type="GO" id="GO:0005737">
    <property type="term" value="C:cytoplasm"/>
    <property type="evidence" value="ECO:0007669"/>
    <property type="project" value="TreeGrafter"/>
</dbReference>
<dbReference type="GO" id="GO:0033550">
    <property type="term" value="F:MAP kinase tyrosine phosphatase activity"/>
    <property type="evidence" value="ECO:0007669"/>
    <property type="project" value="TreeGrafter"/>
</dbReference>
<dbReference type="InterPro" id="IPR020422">
    <property type="entry name" value="TYR_PHOSPHATASE_DUAL_dom"/>
</dbReference>
<evidence type="ECO:0000313" key="7">
    <source>
        <dbReference type="EMBL" id="CEL94453.1"/>
    </source>
</evidence>
<dbReference type="Proteomes" id="UP000041254">
    <property type="component" value="Unassembled WGS sequence"/>
</dbReference>
<gene>
    <name evidence="7" type="ORF">Vbra_2068</name>
</gene>
<evidence type="ECO:0000259" key="5">
    <source>
        <dbReference type="PROSITE" id="PS50054"/>
    </source>
</evidence>
<dbReference type="InterPro" id="IPR000340">
    <property type="entry name" value="Dual-sp_phosphatase_cat-dom"/>
</dbReference>
<dbReference type="InterPro" id="IPR000387">
    <property type="entry name" value="Tyr_Pase_dom"/>
</dbReference>
<keyword evidence="3" id="KW-0378">Hydrolase</keyword>
<dbReference type="Gene3D" id="3.90.190.10">
    <property type="entry name" value="Protein tyrosine phosphatase superfamily"/>
    <property type="match status" value="1"/>
</dbReference>
<sequence length="217" mass="24392">MVQSAFESDPLACLDPHIDSVCLPLEPPAAAVGVRHRSAPSWMHEIIPGLYLGGIKDAEDHKGVTSVGIKAIVNCCTNGEFPDSLLVPDVDYYRVDVEDVSREPIHLFFLEASEFVDSYLERQEPVLIHCKSGISRSVTILISFLIYKRQFCLQEAFLHVMAKRKIICPNIGFMEQLCEFEEKVAGRNATVCMYKYTDWYAADASYRADIPDLDPSK</sequence>
<dbReference type="CDD" id="cd14498">
    <property type="entry name" value="DSP"/>
    <property type="match status" value="1"/>
</dbReference>
<dbReference type="PANTHER" id="PTHR10159:SF519">
    <property type="entry name" value="DUAL SPECIFICITY PROTEIN PHOSPHATASE MPK3"/>
    <property type="match status" value="1"/>
</dbReference>
<feature type="domain" description="Tyrosine specific protein phosphatases" evidence="6">
    <location>
        <begin position="107"/>
        <end position="164"/>
    </location>
</feature>
<reference evidence="7 8" key="1">
    <citation type="submission" date="2014-11" db="EMBL/GenBank/DDBJ databases">
        <authorList>
            <person name="Zhu J."/>
            <person name="Qi W."/>
            <person name="Song R."/>
        </authorList>
    </citation>
    <scope>NUCLEOTIDE SEQUENCE [LARGE SCALE GENOMIC DNA]</scope>
</reference>
<dbReference type="GO" id="GO:0008330">
    <property type="term" value="F:protein tyrosine/threonine phosphatase activity"/>
    <property type="evidence" value="ECO:0007669"/>
    <property type="project" value="TreeGrafter"/>
</dbReference>
<keyword evidence="8" id="KW-1185">Reference proteome</keyword>
<feature type="domain" description="Tyrosine-protein phosphatase" evidence="5">
    <location>
        <begin position="42"/>
        <end position="186"/>
    </location>
</feature>
<keyword evidence="4" id="KW-0904">Protein phosphatase</keyword>
<dbReference type="SUPFAM" id="SSF52799">
    <property type="entry name" value="(Phosphotyrosine protein) phosphatases II"/>
    <property type="match status" value="1"/>
</dbReference>
<comment type="similarity">
    <text evidence="1">Belongs to the protein-tyrosine phosphatase family. Non-receptor class dual specificity subfamily.</text>
</comment>
<dbReference type="PROSITE" id="PS50054">
    <property type="entry name" value="TYR_PHOSPHATASE_DUAL"/>
    <property type="match status" value="1"/>
</dbReference>
<dbReference type="OrthoDB" id="10252009at2759"/>
<dbReference type="InterPro" id="IPR029021">
    <property type="entry name" value="Prot-tyrosine_phosphatase-like"/>
</dbReference>
<dbReference type="STRING" id="1169540.A0A0G4EG78"/>
<protein>
    <recommendedName>
        <fullName evidence="2">protein-tyrosine-phosphatase</fullName>
        <ecNumber evidence="2">3.1.3.48</ecNumber>
    </recommendedName>
</protein>
<proteinExistence type="inferred from homology"/>
<evidence type="ECO:0000256" key="2">
    <source>
        <dbReference type="ARBA" id="ARBA00013064"/>
    </source>
</evidence>
<name>A0A0G4EG78_VITBC</name>
<dbReference type="PhylomeDB" id="A0A0G4EG78"/>
<dbReference type="VEuPathDB" id="CryptoDB:Vbra_2068"/>
<dbReference type="AlphaFoldDB" id="A0A0G4EG78"/>
<organism evidence="7 8">
    <name type="scientific">Vitrella brassicaformis (strain CCMP3155)</name>
    <dbReference type="NCBI Taxonomy" id="1169540"/>
    <lineage>
        <taxon>Eukaryota</taxon>
        <taxon>Sar</taxon>
        <taxon>Alveolata</taxon>
        <taxon>Colpodellida</taxon>
        <taxon>Vitrellaceae</taxon>
        <taxon>Vitrella</taxon>
    </lineage>
</organism>
<evidence type="ECO:0000259" key="6">
    <source>
        <dbReference type="PROSITE" id="PS50056"/>
    </source>
</evidence>
<dbReference type="FunCoup" id="A0A0G4EG78">
    <property type="interactions" value="13"/>
</dbReference>
<dbReference type="InParanoid" id="A0A0G4EG78"/>
<evidence type="ECO:0000313" key="8">
    <source>
        <dbReference type="Proteomes" id="UP000041254"/>
    </source>
</evidence>
<dbReference type="GO" id="GO:0043409">
    <property type="term" value="P:negative regulation of MAPK cascade"/>
    <property type="evidence" value="ECO:0007669"/>
    <property type="project" value="TreeGrafter"/>
</dbReference>
<dbReference type="PROSITE" id="PS50056">
    <property type="entry name" value="TYR_PHOSPHATASE_2"/>
    <property type="match status" value="1"/>
</dbReference>
<evidence type="ECO:0000256" key="1">
    <source>
        <dbReference type="ARBA" id="ARBA00008601"/>
    </source>
</evidence>
<dbReference type="EC" id="3.1.3.48" evidence="2"/>
<dbReference type="GO" id="GO:0017017">
    <property type="term" value="F:MAP kinase tyrosine/serine/threonine phosphatase activity"/>
    <property type="evidence" value="ECO:0007669"/>
    <property type="project" value="TreeGrafter"/>
</dbReference>
<dbReference type="Pfam" id="PF00782">
    <property type="entry name" value="DSPc"/>
    <property type="match status" value="1"/>
</dbReference>
<dbReference type="SMART" id="SM00195">
    <property type="entry name" value="DSPc"/>
    <property type="match status" value="1"/>
</dbReference>
<dbReference type="EMBL" id="CDMY01000219">
    <property type="protein sequence ID" value="CEL94453.1"/>
    <property type="molecule type" value="Genomic_DNA"/>
</dbReference>
<evidence type="ECO:0000256" key="4">
    <source>
        <dbReference type="ARBA" id="ARBA00022912"/>
    </source>
</evidence>